<keyword evidence="2" id="KW-0964">Secreted</keyword>
<dbReference type="AlphaFoldDB" id="A0A428YWZ0"/>
<evidence type="ECO:0000256" key="5">
    <source>
        <dbReference type="SAM" id="MobiDB-lite"/>
    </source>
</evidence>
<keyword evidence="6" id="KW-0812">Transmembrane</keyword>
<sequence length="116" mass="11467">MAGLALGAGVLFLGAPIAMADNAQQPAPPTSTQVSERPMPSATTPPTNTRTTSRPATLPPAPTQRPGIVKPVGAPETGGGMDESSSPVGALAIGGIALVVVAAGGSVIYRRTRKQG</sequence>
<protein>
    <recommendedName>
        <fullName evidence="8">Gram-positive cocci surface proteins LPxTG domain-containing protein</fullName>
    </recommendedName>
</protein>
<evidence type="ECO:0000256" key="7">
    <source>
        <dbReference type="SAM" id="SignalP"/>
    </source>
</evidence>
<feature type="region of interest" description="Disordered" evidence="5">
    <location>
        <begin position="21"/>
        <end position="85"/>
    </location>
</feature>
<feature type="chain" id="PRO_5019252116" description="Gram-positive cocci surface proteins LPxTG domain-containing protein" evidence="7">
    <location>
        <begin position="21"/>
        <end position="116"/>
    </location>
</feature>
<name>A0A428YWZ0_KIBAR</name>
<evidence type="ECO:0000259" key="8">
    <source>
        <dbReference type="PROSITE" id="PS50847"/>
    </source>
</evidence>
<evidence type="ECO:0000256" key="6">
    <source>
        <dbReference type="SAM" id="Phobius"/>
    </source>
</evidence>
<feature type="compositionally biased region" description="Polar residues" evidence="5">
    <location>
        <begin position="22"/>
        <end position="35"/>
    </location>
</feature>
<comment type="caution">
    <text evidence="9">The sequence shown here is derived from an EMBL/GenBank/DDBJ whole genome shotgun (WGS) entry which is preliminary data.</text>
</comment>
<evidence type="ECO:0000256" key="2">
    <source>
        <dbReference type="ARBA" id="ARBA00022525"/>
    </source>
</evidence>
<dbReference type="InterPro" id="IPR019931">
    <property type="entry name" value="LPXTG_anchor"/>
</dbReference>
<evidence type="ECO:0000313" key="9">
    <source>
        <dbReference type="EMBL" id="RSM74589.1"/>
    </source>
</evidence>
<keyword evidence="1" id="KW-0134">Cell wall</keyword>
<gene>
    <name evidence="9" type="ORF">DMH04_39730</name>
</gene>
<keyword evidence="4" id="KW-0572">Peptidoglycan-anchor</keyword>
<evidence type="ECO:0000256" key="4">
    <source>
        <dbReference type="ARBA" id="ARBA00023088"/>
    </source>
</evidence>
<feature type="domain" description="Gram-positive cocci surface proteins LPxTG" evidence="8">
    <location>
        <begin position="74"/>
        <end position="116"/>
    </location>
</feature>
<dbReference type="Proteomes" id="UP000287547">
    <property type="component" value="Unassembled WGS sequence"/>
</dbReference>
<keyword evidence="6" id="KW-0472">Membrane</keyword>
<evidence type="ECO:0000256" key="1">
    <source>
        <dbReference type="ARBA" id="ARBA00022512"/>
    </source>
</evidence>
<accession>A0A428YWZ0</accession>
<reference evidence="9 10" key="1">
    <citation type="submission" date="2018-05" db="EMBL/GenBank/DDBJ databases">
        <title>Evolution of GPA BGCs.</title>
        <authorList>
            <person name="Waglechner N."/>
            <person name="Wright G.D."/>
        </authorList>
    </citation>
    <scope>NUCLEOTIDE SEQUENCE [LARGE SCALE GENOMIC DNA]</scope>
    <source>
        <strain evidence="9 10">A82846</strain>
    </source>
</reference>
<organism evidence="9 10">
    <name type="scientific">Kibdelosporangium aridum</name>
    <dbReference type="NCBI Taxonomy" id="2030"/>
    <lineage>
        <taxon>Bacteria</taxon>
        <taxon>Bacillati</taxon>
        <taxon>Actinomycetota</taxon>
        <taxon>Actinomycetes</taxon>
        <taxon>Pseudonocardiales</taxon>
        <taxon>Pseudonocardiaceae</taxon>
        <taxon>Kibdelosporangium</taxon>
    </lineage>
</organism>
<keyword evidence="6" id="KW-1133">Transmembrane helix</keyword>
<feature type="signal peptide" evidence="7">
    <location>
        <begin position="1"/>
        <end position="20"/>
    </location>
</feature>
<proteinExistence type="predicted"/>
<evidence type="ECO:0000256" key="3">
    <source>
        <dbReference type="ARBA" id="ARBA00022729"/>
    </source>
</evidence>
<feature type="transmembrane region" description="Helical" evidence="6">
    <location>
        <begin position="88"/>
        <end position="109"/>
    </location>
</feature>
<keyword evidence="3 7" id="KW-0732">Signal</keyword>
<dbReference type="PROSITE" id="PS50847">
    <property type="entry name" value="GRAM_POS_ANCHORING"/>
    <property type="match status" value="1"/>
</dbReference>
<feature type="compositionally biased region" description="Low complexity" evidence="5">
    <location>
        <begin position="40"/>
        <end position="56"/>
    </location>
</feature>
<dbReference type="EMBL" id="QHKI01000051">
    <property type="protein sequence ID" value="RSM74589.1"/>
    <property type="molecule type" value="Genomic_DNA"/>
</dbReference>
<evidence type="ECO:0000313" key="10">
    <source>
        <dbReference type="Proteomes" id="UP000287547"/>
    </source>
</evidence>